<dbReference type="Pfam" id="PF20434">
    <property type="entry name" value="BD-FAE"/>
    <property type="match status" value="1"/>
</dbReference>
<evidence type="ECO:0000313" key="2">
    <source>
        <dbReference type="EMBL" id="MFC6275863.1"/>
    </source>
</evidence>
<evidence type="ECO:0000313" key="3">
    <source>
        <dbReference type="Proteomes" id="UP001596191"/>
    </source>
</evidence>
<dbReference type="NCBIfam" id="NF041556">
    <property type="entry name" value="tannase_B"/>
    <property type="match status" value="1"/>
</dbReference>
<proteinExistence type="predicted"/>
<keyword evidence="3" id="KW-1185">Reference proteome</keyword>
<dbReference type="InterPro" id="IPR029058">
    <property type="entry name" value="AB_hydrolase_fold"/>
</dbReference>
<comment type="caution">
    <text evidence="2">The sequence shown here is derived from an EMBL/GenBank/DDBJ whole genome shotgun (WGS) entry which is preliminary data.</text>
</comment>
<feature type="domain" description="BD-FAE-like" evidence="1">
    <location>
        <begin position="96"/>
        <end position="211"/>
    </location>
</feature>
<sequence length="466" mass="51125">MQAPLRFDESTYDKATASVAGETVTYRSFTQIDYVSRPVDPIQRLNVFVPEAYFNGGQVNGYTRVSAPIFMPNTIGGYRPGPSDFPGNAARYGHGETILAALKQGYVVVSAGARGWTSRNDNHEFIGKAPAFIVDLKAAIRYVTYNAGWLPGNPDRIVVNGTSAGGAAAALLGASGDADFFETPLQELGAAPGTDAVFAVSAYCPVMNLEHADDAYEWQFHGISDWTERSFKLVDDQPQITNRSSHLSGEEQRWSSERQQAFVGYVNGLNLRDENDHELTLNPNGSGSLRESIVNDLRRSAEAAWNAGRAMGNYAGVTEQAGHVMAIDWYRYTAGLGRQKGLPAFDGLDLSRPENQLFGNRLTAARHFTAFGQAHTTVPAERADPDLVAAINPMTYLETPQSQVASHWRIRHGAADVDTAFVIPKLLATRLANQKYEVDFAYQWATTHQGDYDLPGLFNWINQCCR</sequence>
<gene>
    <name evidence="2" type="ORF">ACFQET_10275</name>
</gene>
<dbReference type="SUPFAM" id="SSF53474">
    <property type="entry name" value="alpha/beta-Hydrolases"/>
    <property type="match status" value="1"/>
</dbReference>
<accession>A0ABW1TPQ7</accession>
<dbReference type="InterPro" id="IPR049492">
    <property type="entry name" value="BD-FAE-like_dom"/>
</dbReference>
<name>A0ABW1TPQ7_9LACO</name>
<evidence type="ECO:0000259" key="1">
    <source>
        <dbReference type="Pfam" id="PF20434"/>
    </source>
</evidence>
<organism evidence="2 3">
    <name type="scientific">Levilactobacillus tangyuanensis</name>
    <dbReference type="NCBI Taxonomy" id="2486021"/>
    <lineage>
        <taxon>Bacteria</taxon>
        <taxon>Bacillati</taxon>
        <taxon>Bacillota</taxon>
        <taxon>Bacilli</taxon>
        <taxon>Lactobacillales</taxon>
        <taxon>Lactobacillaceae</taxon>
        <taxon>Levilactobacillus</taxon>
    </lineage>
</organism>
<dbReference type="EMBL" id="JBHSSJ010000019">
    <property type="protein sequence ID" value="MFC6275863.1"/>
    <property type="molecule type" value="Genomic_DNA"/>
</dbReference>
<dbReference type="RefSeq" id="WP_125643263.1">
    <property type="nucleotide sequence ID" value="NZ_JBHSSJ010000019.1"/>
</dbReference>
<dbReference type="Gene3D" id="3.40.50.1820">
    <property type="entry name" value="alpha/beta hydrolase"/>
    <property type="match status" value="1"/>
</dbReference>
<dbReference type="InterPro" id="IPR048124">
    <property type="entry name" value="Tannase_B"/>
</dbReference>
<protein>
    <submittedName>
        <fullName evidence="2">Subtype B tannase</fullName>
    </submittedName>
</protein>
<dbReference type="Proteomes" id="UP001596191">
    <property type="component" value="Unassembled WGS sequence"/>
</dbReference>
<reference evidence="3" key="1">
    <citation type="journal article" date="2019" name="Int. J. Syst. Evol. Microbiol.">
        <title>The Global Catalogue of Microorganisms (GCM) 10K type strain sequencing project: providing services to taxonomists for standard genome sequencing and annotation.</title>
        <authorList>
            <consortium name="The Broad Institute Genomics Platform"/>
            <consortium name="The Broad Institute Genome Sequencing Center for Infectious Disease"/>
            <person name="Wu L."/>
            <person name="Ma J."/>
        </authorList>
    </citation>
    <scope>NUCLEOTIDE SEQUENCE [LARGE SCALE GENOMIC DNA]</scope>
    <source>
        <strain evidence="3">CCM 8907</strain>
    </source>
</reference>